<dbReference type="OrthoDB" id="9788616at2"/>
<dbReference type="EMBL" id="JANJZL010000009">
    <property type="protein sequence ID" value="MCR2044880.1"/>
    <property type="molecule type" value="Genomic_DNA"/>
</dbReference>
<comment type="caution">
    <text evidence="1">The sequence shown here is derived from an EMBL/GenBank/DDBJ whole genome shotgun (WGS) entry which is preliminary data.</text>
</comment>
<evidence type="ECO:0000313" key="1">
    <source>
        <dbReference type="EMBL" id="MCR2044880.1"/>
    </source>
</evidence>
<dbReference type="AlphaFoldDB" id="A0A9X2S5R9"/>
<dbReference type="Proteomes" id="UP001142078">
    <property type="component" value="Unassembled WGS sequence"/>
</dbReference>
<proteinExistence type="predicted"/>
<name>A0A9X2S5R9_9FIRM</name>
<sequence length="81" mass="9395">MNSILKGVKDNRHQSYIEYGSDIILFSMLMKNITALESMNKMTTEFNRDECINNVAKALGYDKLEELPHHDTIYLKILLCL</sequence>
<organism evidence="1 2">
    <name type="scientific">Anaerosalibacter massiliensis</name>
    <dbReference type="NCBI Taxonomy" id="1347392"/>
    <lineage>
        <taxon>Bacteria</taxon>
        <taxon>Bacillati</taxon>
        <taxon>Bacillota</taxon>
        <taxon>Tissierellia</taxon>
        <taxon>Tissierellales</taxon>
        <taxon>Sporanaerobacteraceae</taxon>
        <taxon>Anaerosalibacter</taxon>
    </lineage>
</organism>
<accession>A0A9X2S5R9</accession>
<protein>
    <submittedName>
        <fullName evidence="1">DDE transposase family protein</fullName>
    </submittedName>
</protein>
<dbReference type="RefSeq" id="WP_042678869.1">
    <property type="nucleotide sequence ID" value="NZ_CABKTM010000008.1"/>
</dbReference>
<evidence type="ECO:0000313" key="2">
    <source>
        <dbReference type="Proteomes" id="UP001142078"/>
    </source>
</evidence>
<keyword evidence="2" id="KW-1185">Reference proteome</keyword>
<gene>
    <name evidence="1" type="ORF">NSA23_12270</name>
</gene>
<reference evidence="1" key="1">
    <citation type="submission" date="2022-07" db="EMBL/GenBank/DDBJ databases">
        <title>Enhanced cultured diversity of the mouse gut microbiota enables custom-made synthetic communities.</title>
        <authorList>
            <person name="Afrizal A."/>
        </authorList>
    </citation>
    <scope>NUCLEOTIDE SEQUENCE</scope>
    <source>
        <strain evidence="1">DSM 29482</strain>
    </source>
</reference>